<feature type="transmembrane region" description="Helical" evidence="6">
    <location>
        <begin position="198"/>
        <end position="218"/>
    </location>
</feature>
<dbReference type="PANTHER" id="PTHR33406:SF13">
    <property type="entry name" value="MEMBRANE PROTEIN YDFJ"/>
    <property type="match status" value="1"/>
</dbReference>
<dbReference type="SUPFAM" id="SSF82866">
    <property type="entry name" value="Multidrug efflux transporter AcrB transmembrane domain"/>
    <property type="match status" value="2"/>
</dbReference>
<dbReference type="Pfam" id="PF03176">
    <property type="entry name" value="MMPL"/>
    <property type="match status" value="2"/>
</dbReference>
<keyword evidence="3 6" id="KW-0812">Transmembrane</keyword>
<feature type="transmembrane region" description="Helical" evidence="6">
    <location>
        <begin position="173"/>
        <end position="191"/>
    </location>
</feature>
<evidence type="ECO:0000256" key="5">
    <source>
        <dbReference type="ARBA" id="ARBA00023136"/>
    </source>
</evidence>
<feature type="transmembrane region" description="Helical" evidence="6">
    <location>
        <begin position="646"/>
        <end position="669"/>
    </location>
</feature>
<feature type="transmembrane region" description="Helical" evidence="6">
    <location>
        <begin position="542"/>
        <end position="562"/>
    </location>
</feature>
<dbReference type="RefSeq" id="WP_012958754.1">
    <property type="nucleotide sequence ID" value="NZ_CP144224.1"/>
</dbReference>
<dbReference type="PROSITE" id="PS50156">
    <property type="entry name" value="SSD"/>
    <property type="match status" value="1"/>
</dbReference>
<keyword evidence="5 6" id="KW-0472">Membrane</keyword>
<feature type="transmembrane region" description="Helical" evidence="6">
    <location>
        <begin position="230"/>
        <end position="248"/>
    </location>
</feature>
<feature type="transmembrane region" description="Helical" evidence="6">
    <location>
        <begin position="302"/>
        <end position="325"/>
    </location>
</feature>
<sequence length="686" mass="75701">MIIGLAARIIKNKKSIVIVFMLLAVISVAAQFFVSVNYNMVDYLPDEAQSTRAIEVMENEFSSSVPDTRVMVDNVTLQEALLVKEQLASIDGVTDVMWLDDAIDLKTPIEVADIDTVESYYVDNKALFQLSIRAGEEVRITDEIYELIGEDGAMAGEAVNTATSQKMAGTETMYASALLIPIIIFILVISTTSWVEPLFFLTAIGVSVLINLGTNIFIGEVSFVTQSVAPILQLAVSLDYAIFLLHSFQEYRKKTNNPEEAMQLAMKDSFSPISASAATTFFGFMALMLMSFELGADLGLSLVKGILLSFISVMVFLPALTLLFYKWMDKTKHKNFVPSFEGLGRRVMKVRFPTLILILAILVPSFLAQSNTAFTYGLGEQPESTRTGADLIAIQETFGESTPIVLLVPTGDLVKEEELVSELEEMNHVTNIISYVNTVGAGIPPEYLDESITEEFFSENYSRIIINTDTEKEGDIPFGIVEAVQRTAASYYGDTTLSLGESVTLYDIKNTVQKDNTFVNTMTVVTIAIVLLITFKSLTLPIILLVTIQAAVWINLSVPYFTNTSFDFIGYLIISTVQLAATVDYAILFSETYKEHRREIPAMQAIIKTLDEKTFSISISASILSSIGFILWITSTNPVVQSIGLLLGRGALLAFVLVLFFLPAMLYVLDKVISKTTLKANFYKGK</sequence>
<evidence type="ECO:0000256" key="2">
    <source>
        <dbReference type="ARBA" id="ARBA00022475"/>
    </source>
</evidence>
<feature type="transmembrane region" description="Helical" evidence="6">
    <location>
        <begin position="16"/>
        <end position="34"/>
    </location>
</feature>
<evidence type="ECO:0000256" key="1">
    <source>
        <dbReference type="ARBA" id="ARBA00004651"/>
    </source>
</evidence>
<evidence type="ECO:0000259" key="7">
    <source>
        <dbReference type="PROSITE" id="PS50156"/>
    </source>
</evidence>
<keyword evidence="4 6" id="KW-1133">Transmembrane helix</keyword>
<dbReference type="EMBL" id="JAWJAY010000001">
    <property type="protein sequence ID" value="MDV2884575.1"/>
    <property type="molecule type" value="Genomic_DNA"/>
</dbReference>
<dbReference type="Gene3D" id="1.20.1640.10">
    <property type="entry name" value="Multidrug efflux transporter AcrB transmembrane domain"/>
    <property type="match status" value="2"/>
</dbReference>
<dbReference type="InterPro" id="IPR004869">
    <property type="entry name" value="MMPL_dom"/>
</dbReference>
<keyword evidence="2" id="KW-1003">Cell membrane</keyword>
<comment type="subcellular location">
    <subcellularLocation>
        <location evidence="1">Cell membrane</location>
        <topology evidence="1">Multi-pass membrane protein</topology>
    </subcellularLocation>
</comment>
<evidence type="ECO:0000256" key="6">
    <source>
        <dbReference type="SAM" id="Phobius"/>
    </source>
</evidence>
<evidence type="ECO:0000313" key="8">
    <source>
        <dbReference type="EMBL" id="MDV2884575.1"/>
    </source>
</evidence>
<feature type="transmembrane region" description="Helical" evidence="6">
    <location>
        <begin position="614"/>
        <end position="634"/>
    </location>
</feature>
<accession>A0AAJ2KWX1</accession>
<reference evidence="8" key="1">
    <citation type="submission" date="2023-10" db="EMBL/GenBank/DDBJ databases">
        <title>Screening of Alkalihalophilus pseudofirmusBZ-TG-HK211 and Its Alleviation of Salt Stress on Rapeseed Growth.</title>
        <authorList>
            <person name="Zhao B."/>
            <person name="Guo T."/>
        </authorList>
    </citation>
    <scope>NUCLEOTIDE SEQUENCE</scope>
    <source>
        <strain evidence="8">BZ-TG-HK211</strain>
    </source>
</reference>
<feature type="transmembrane region" description="Helical" evidence="6">
    <location>
        <begin position="568"/>
        <end position="593"/>
    </location>
</feature>
<comment type="caution">
    <text evidence="8">The sequence shown here is derived from an EMBL/GenBank/DDBJ whole genome shotgun (WGS) entry which is preliminary data.</text>
</comment>
<evidence type="ECO:0000256" key="3">
    <source>
        <dbReference type="ARBA" id="ARBA00022692"/>
    </source>
</evidence>
<gene>
    <name evidence="8" type="ORF">RYX45_05250</name>
</gene>
<dbReference type="GO" id="GO:0005886">
    <property type="term" value="C:plasma membrane"/>
    <property type="evidence" value="ECO:0007669"/>
    <property type="project" value="UniProtKB-SubCell"/>
</dbReference>
<organism evidence="8 9">
    <name type="scientific">Alkalihalophilus pseudofirmus</name>
    <name type="common">Bacillus pseudofirmus</name>
    <dbReference type="NCBI Taxonomy" id="79885"/>
    <lineage>
        <taxon>Bacteria</taxon>
        <taxon>Bacillati</taxon>
        <taxon>Bacillota</taxon>
        <taxon>Bacilli</taxon>
        <taxon>Bacillales</taxon>
        <taxon>Bacillaceae</taxon>
        <taxon>Alkalihalophilus</taxon>
    </lineage>
</organism>
<proteinExistence type="predicted"/>
<dbReference type="PANTHER" id="PTHR33406">
    <property type="entry name" value="MEMBRANE PROTEIN MJ1562-RELATED"/>
    <property type="match status" value="1"/>
</dbReference>
<dbReference type="InterPro" id="IPR000731">
    <property type="entry name" value="SSD"/>
</dbReference>
<feature type="domain" description="SSD" evidence="7">
    <location>
        <begin position="200"/>
        <end position="323"/>
    </location>
</feature>
<dbReference type="AlphaFoldDB" id="A0AAJ2KWX1"/>
<evidence type="ECO:0000256" key="4">
    <source>
        <dbReference type="ARBA" id="ARBA00022989"/>
    </source>
</evidence>
<dbReference type="InterPro" id="IPR050545">
    <property type="entry name" value="Mycobact_MmpL"/>
</dbReference>
<name>A0AAJ2KWX1_ALKPS</name>
<protein>
    <submittedName>
        <fullName evidence="8">MMPL family transporter</fullName>
    </submittedName>
</protein>
<evidence type="ECO:0000313" key="9">
    <source>
        <dbReference type="Proteomes" id="UP001285636"/>
    </source>
</evidence>
<dbReference type="Proteomes" id="UP001285636">
    <property type="component" value="Unassembled WGS sequence"/>
</dbReference>
<feature type="transmembrane region" description="Helical" evidence="6">
    <location>
        <begin position="269"/>
        <end position="290"/>
    </location>
</feature>